<accession>M3DDG9</accession>
<evidence type="ECO:0000313" key="2">
    <source>
        <dbReference type="Proteomes" id="UP000016931"/>
    </source>
</evidence>
<keyword evidence="2" id="KW-1185">Reference proteome</keyword>
<sequence length="50" mass="5558">MAREHYAESGCGCMRGISLQPGTRDVSASVSVKKHALVRPYYYGDNDYSM</sequence>
<reference evidence="1 2" key="1">
    <citation type="journal article" date="2012" name="PLoS Pathog.">
        <title>Diverse lifestyles and strategies of plant pathogenesis encoded in the genomes of eighteen Dothideomycetes fungi.</title>
        <authorList>
            <person name="Ohm R.A."/>
            <person name="Feau N."/>
            <person name="Henrissat B."/>
            <person name="Schoch C.L."/>
            <person name="Horwitz B.A."/>
            <person name="Barry K.W."/>
            <person name="Condon B.J."/>
            <person name="Copeland A.C."/>
            <person name="Dhillon B."/>
            <person name="Glaser F."/>
            <person name="Hesse C.N."/>
            <person name="Kosti I."/>
            <person name="LaButti K."/>
            <person name="Lindquist E.A."/>
            <person name="Lucas S."/>
            <person name="Salamov A.A."/>
            <person name="Bradshaw R.E."/>
            <person name="Ciuffetti L."/>
            <person name="Hamelin R.C."/>
            <person name="Kema G.H.J."/>
            <person name="Lawrence C."/>
            <person name="Scott J.A."/>
            <person name="Spatafora J.W."/>
            <person name="Turgeon B.G."/>
            <person name="de Wit P.J.G.M."/>
            <person name="Zhong S."/>
            <person name="Goodwin S.B."/>
            <person name="Grigoriev I.V."/>
        </authorList>
    </citation>
    <scope>NUCLEOTIDE SEQUENCE [LARGE SCALE GENOMIC DNA]</scope>
    <source>
        <strain evidence="1 2">SO2202</strain>
    </source>
</reference>
<evidence type="ECO:0000313" key="1">
    <source>
        <dbReference type="EMBL" id="EMF15864.1"/>
    </source>
</evidence>
<dbReference type="Proteomes" id="UP000016931">
    <property type="component" value="Unassembled WGS sequence"/>
</dbReference>
<gene>
    <name evidence="1" type="ORF">SEPMUDRAFT_124051</name>
</gene>
<organism evidence="1 2">
    <name type="scientific">Sphaerulina musiva (strain SO2202)</name>
    <name type="common">Poplar stem canker fungus</name>
    <name type="synonym">Septoria musiva</name>
    <dbReference type="NCBI Taxonomy" id="692275"/>
    <lineage>
        <taxon>Eukaryota</taxon>
        <taxon>Fungi</taxon>
        <taxon>Dikarya</taxon>
        <taxon>Ascomycota</taxon>
        <taxon>Pezizomycotina</taxon>
        <taxon>Dothideomycetes</taxon>
        <taxon>Dothideomycetidae</taxon>
        <taxon>Mycosphaerellales</taxon>
        <taxon>Mycosphaerellaceae</taxon>
        <taxon>Sphaerulina</taxon>
    </lineage>
</organism>
<dbReference type="AlphaFoldDB" id="M3DDG9"/>
<proteinExistence type="predicted"/>
<name>M3DDG9_SPHMS</name>
<protein>
    <submittedName>
        <fullName evidence="1">Uncharacterized protein</fullName>
    </submittedName>
</protein>
<dbReference type="HOGENOM" id="CLU_3130012_0_0_1"/>
<dbReference type="EMBL" id="KB456261">
    <property type="protein sequence ID" value="EMF15864.1"/>
    <property type="molecule type" value="Genomic_DNA"/>
</dbReference>
<dbReference type="RefSeq" id="XP_016763985.1">
    <property type="nucleotide sequence ID" value="XM_016901876.1"/>
</dbReference>
<feature type="non-terminal residue" evidence="1">
    <location>
        <position position="50"/>
    </location>
</feature>
<dbReference type="GeneID" id="27899013"/>